<protein>
    <submittedName>
        <fullName evidence="2">Glycosyltransferase family 61 protein</fullName>
    </submittedName>
</protein>
<evidence type="ECO:0000259" key="1">
    <source>
        <dbReference type="Pfam" id="PF04577"/>
    </source>
</evidence>
<evidence type="ECO:0000313" key="2">
    <source>
        <dbReference type="EMBL" id="ARC36975.1"/>
    </source>
</evidence>
<name>A0A1V0GSY5_9RHOB</name>
<dbReference type="Proteomes" id="UP000191257">
    <property type="component" value="Chromosome"/>
</dbReference>
<dbReference type="Pfam" id="PF04577">
    <property type="entry name" value="Glyco_transf_61"/>
    <property type="match status" value="1"/>
</dbReference>
<dbReference type="KEGG" id="pye:A6J80_11875"/>
<sequence>MIAPTLFLQRLSTRIARKLGSDPADQAVAAEVVEVSPDEQAQRPAAFALPGQLERVRATASDTTLENEMARITGGTVRHDATRAYRFRDLQYFDGFLYCGGMRRQQVVRPEPLLGRGPVEEIDCCSLPGTTVGDQFFGHFLIDDSATALLAERFAPPRLPRPTARQGWSHALRYRERLGIAIPPVGHALIRDAWVFRDHGMTADRRARLVELRRRMRAGGGRRSGHGVFIRRTGGQARNLANEPEVEALLAARGFDIVDTASQPVDQIAALLHGAAVVCSVEGSAFAHALLGMADGGAIVAIQPPWRFNNPWKDYTDALGLGYGYVLAEGGATDFRLNPDDLLRTLDLAGG</sequence>
<accession>A0A1V0GSY5</accession>
<evidence type="ECO:0000313" key="3">
    <source>
        <dbReference type="Proteomes" id="UP000191257"/>
    </source>
</evidence>
<dbReference type="RefSeq" id="WP_080621637.1">
    <property type="nucleotide sequence ID" value="NZ_CAWMZI010000001.1"/>
</dbReference>
<organism evidence="2 3">
    <name type="scientific">Paracoccus yeei</name>
    <dbReference type="NCBI Taxonomy" id="147645"/>
    <lineage>
        <taxon>Bacteria</taxon>
        <taxon>Pseudomonadati</taxon>
        <taxon>Pseudomonadota</taxon>
        <taxon>Alphaproteobacteria</taxon>
        <taxon>Rhodobacterales</taxon>
        <taxon>Paracoccaceae</taxon>
        <taxon>Paracoccus</taxon>
    </lineage>
</organism>
<feature type="domain" description="Glycosyltransferase 61 catalytic" evidence="1">
    <location>
        <begin position="223"/>
        <end position="297"/>
    </location>
</feature>
<gene>
    <name evidence="2" type="ORF">A6J80_11875</name>
</gene>
<dbReference type="eggNOG" id="ENOG502ZAT7">
    <property type="taxonomic scope" value="Bacteria"/>
</dbReference>
<dbReference type="STRING" id="147645.A6J80_11875"/>
<dbReference type="InterPro" id="IPR049625">
    <property type="entry name" value="Glyco_transf_61_cat"/>
</dbReference>
<dbReference type="AlphaFoldDB" id="A0A1V0GSY5"/>
<proteinExistence type="predicted"/>
<keyword evidence="3" id="KW-1185">Reference proteome</keyword>
<dbReference type="GO" id="GO:0016757">
    <property type="term" value="F:glycosyltransferase activity"/>
    <property type="evidence" value="ECO:0007669"/>
    <property type="project" value="InterPro"/>
</dbReference>
<reference evidence="2" key="1">
    <citation type="submission" date="2017-12" db="EMBL/GenBank/DDBJ databases">
        <title>FDA dAtabase for Regulatory Grade micrObial Sequences (FDA-ARGOS): Supporting development and validation of Infectious Disease Dx tests.</title>
        <authorList>
            <person name="Campos J."/>
            <person name="Goldberg B."/>
            <person name="Tallon L."/>
            <person name="Sadzewicz L."/>
            <person name="Sengamalay N."/>
            <person name="Ott S."/>
            <person name="Godinez A."/>
            <person name="Nagaraj S."/>
            <person name="Vyas G."/>
            <person name="Aluvathingal J."/>
            <person name="Nadendla S."/>
            <person name="Geyer C."/>
            <person name="Nandy P."/>
            <person name="Hobson J."/>
            <person name="Sichtig H."/>
        </authorList>
    </citation>
    <scope>NUCLEOTIDE SEQUENCE</scope>
    <source>
        <strain evidence="2">FDAARGOS_252</strain>
    </source>
</reference>
<dbReference type="EMBL" id="CP020442">
    <property type="protein sequence ID" value="ARC36975.1"/>
    <property type="molecule type" value="Genomic_DNA"/>
</dbReference>